<reference evidence="1 2" key="1">
    <citation type="submission" date="2014-08" db="EMBL/GenBank/DDBJ databases">
        <authorList>
            <person name="Chen Y.-H."/>
        </authorList>
    </citation>
    <scope>NUCLEOTIDE SEQUENCE [LARGE SCALE GENOMIC DNA]</scope>
</reference>
<dbReference type="AlphaFoldDB" id="A0A0T7GRH9"/>
<protein>
    <submittedName>
        <fullName evidence="1">Uncharacterized protein</fullName>
    </submittedName>
</protein>
<dbReference type="Proteomes" id="UP000039660">
    <property type="component" value="Unassembled WGS sequence"/>
</dbReference>
<sequence length="295" mass="34518">MLSTIRQKGIGGFWFEGRLSALERACIQSYLNMGLRYTIFSYGKLGNIPDGIVVEDANKIVHYSMTQRLIYKGKPDLSHFSDLFRFEMIRQRDLVWHDLDLMIIADKALPEYKDIIVREEQGGINGAILYVSDARIIDFCLDEIHKLLDRELTWGQTGPRLLMEAITKSGRQTDIYNHESFYPLEHYDIWKAFHPGYCEFCKEKSKSALTIHLFNNILNSIGMWKDMAPPKGCFLYEQLEKMNLLGLFKETYPEKVMTSILENFQYRQNGKALGIKTIIREIAPSIYRTYKHYRR</sequence>
<evidence type="ECO:0000313" key="1">
    <source>
        <dbReference type="EMBL" id="CDZ49862.1"/>
    </source>
</evidence>
<accession>A0A0T7GRH9</accession>
<proteinExistence type="predicted"/>
<dbReference type="EMBL" id="CCRK01000006">
    <property type="protein sequence ID" value="CDZ49862.1"/>
    <property type="molecule type" value="Genomic_DNA"/>
</dbReference>
<gene>
    <name evidence="1" type="ORF">NGAL_HAMBI1189_31800</name>
</gene>
<organism evidence="1 2">
    <name type="scientific">Neorhizobium galegae bv. officinalis</name>
    <dbReference type="NCBI Taxonomy" id="323656"/>
    <lineage>
        <taxon>Bacteria</taxon>
        <taxon>Pseudomonadati</taxon>
        <taxon>Pseudomonadota</taxon>
        <taxon>Alphaproteobacteria</taxon>
        <taxon>Hyphomicrobiales</taxon>
        <taxon>Rhizobiaceae</taxon>
        <taxon>Rhizobium/Agrobacterium group</taxon>
        <taxon>Neorhizobium</taxon>
    </lineage>
</organism>
<name>A0A0T7GRH9_NEOGA</name>
<dbReference type="RefSeq" id="WP_052751778.1">
    <property type="nucleotide sequence ID" value="NZ_CCRK01000006.1"/>
</dbReference>
<dbReference type="Gene3D" id="3.90.550.20">
    <property type="match status" value="1"/>
</dbReference>
<evidence type="ECO:0000313" key="2">
    <source>
        <dbReference type="Proteomes" id="UP000039660"/>
    </source>
</evidence>